<dbReference type="InterPro" id="IPR009100">
    <property type="entry name" value="AcylCoA_DH/oxidase_NM_dom_sf"/>
</dbReference>
<evidence type="ECO:0000259" key="6">
    <source>
        <dbReference type="Pfam" id="PF00441"/>
    </source>
</evidence>
<feature type="domain" description="Acyl-CoA dehydrogenase/oxidase C-terminal" evidence="6">
    <location>
        <begin position="228"/>
        <end position="375"/>
    </location>
</feature>
<dbReference type="InterPro" id="IPR006091">
    <property type="entry name" value="Acyl-CoA_Oxase/DH_mid-dom"/>
</dbReference>
<keyword evidence="10" id="KW-1185">Reference proteome</keyword>
<dbReference type="PANTHER" id="PTHR43884">
    <property type="entry name" value="ACYL-COA DEHYDROGENASE"/>
    <property type="match status" value="1"/>
</dbReference>
<evidence type="ECO:0000313" key="9">
    <source>
        <dbReference type="EMBL" id="MBE5035900.1"/>
    </source>
</evidence>
<evidence type="ECO:0000259" key="8">
    <source>
        <dbReference type="Pfam" id="PF02771"/>
    </source>
</evidence>
<evidence type="ECO:0000256" key="5">
    <source>
        <dbReference type="RuleBase" id="RU362125"/>
    </source>
</evidence>
<dbReference type="PANTHER" id="PTHR43884:SF12">
    <property type="entry name" value="ISOVALERYL-COA DEHYDROGENASE, MITOCHONDRIAL-RELATED"/>
    <property type="match status" value="1"/>
</dbReference>
<comment type="caution">
    <text evidence="9">The sequence shown here is derived from an EMBL/GenBank/DDBJ whole genome shotgun (WGS) entry which is preliminary data.</text>
</comment>
<dbReference type="SUPFAM" id="SSF56645">
    <property type="entry name" value="Acyl-CoA dehydrogenase NM domain-like"/>
    <property type="match status" value="1"/>
</dbReference>
<dbReference type="PROSITE" id="PS00072">
    <property type="entry name" value="ACYL_COA_DH_1"/>
    <property type="match status" value="1"/>
</dbReference>
<evidence type="ECO:0000313" key="10">
    <source>
        <dbReference type="Proteomes" id="UP001516588"/>
    </source>
</evidence>
<feature type="domain" description="Acyl-CoA dehydrogenase/oxidase N-terminal" evidence="8">
    <location>
        <begin position="5"/>
        <end position="116"/>
    </location>
</feature>
<dbReference type="Gene3D" id="1.10.540.10">
    <property type="entry name" value="Acyl-CoA dehydrogenase/oxidase, N-terminal domain"/>
    <property type="match status" value="1"/>
</dbReference>
<sequence>MIFEKEHELVRQLARSFAENEIKPIAEDVDKTADFPMEVYKKMGKAGFLGVKTPVEYGGSGGDHRSYAIVMEEIAKASGVASIYISGNNSLYAAPLLKFGNEEQKKKFLPALCRGDIVLAFGLTEPGAGSDAASILTTAVKDGDDYILNGRKTFITAAPFSDYVIVFAKTNPAKGVKGITAFIVDSKAEGVSFGKPEDKMGMIGCATSDVVLEDVRVSPENILGEVDNGFVNAMKTLSLGRLGISAQALGIATGAMEEAKSYIKARKQFGKKLAQFQNIQFLIAEMETKLCAMRHLVYDAAYKMDMGEPGDKEASMAKLFATEEGKWIVDRALQMHGGYGYIKDYPIERMYRDIRVTSIYEGTSEVQKMVISKEVLK</sequence>
<evidence type="ECO:0000256" key="1">
    <source>
        <dbReference type="ARBA" id="ARBA00001974"/>
    </source>
</evidence>
<dbReference type="PROSITE" id="PS00073">
    <property type="entry name" value="ACYL_COA_DH_2"/>
    <property type="match status" value="1"/>
</dbReference>
<evidence type="ECO:0000256" key="3">
    <source>
        <dbReference type="ARBA" id="ARBA00022630"/>
    </source>
</evidence>
<dbReference type="PIRSF" id="PIRSF016578">
    <property type="entry name" value="HsaA"/>
    <property type="match status" value="1"/>
</dbReference>
<dbReference type="SUPFAM" id="SSF47203">
    <property type="entry name" value="Acyl-CoA dehydrogenase C-terminal domain-like"/>
    <property type="match status" value="1"/>
</dbReference>
<protein>
    <submittedName>
        <fullName evidence="9">Acyl-CoA dehydrogenase family protein</fullName>
    </submittedName>
</protein>
<dbReference type="Gene3D" id="1.20.140.10">
    <property type="entry name" value="Butyryl-CoA Dehydrogenase, subunit A, domain 3"/>
    <property type="match status" value="1"/>
</dbReference>
<comment type="similarity">
    <text evidence="2 5">Belongs to the acyl-CoA dehydrogenase family.</text>
</comment>
<proteinExistence type="inferred from homology"/>
<comment type="cofactor">
    <cofactor evidence="1 5">
        <name>FAD</name>
        <dbReference type="ChEBI" id="CHEBI:57692"/>
    </cofactor>
</comment>
<evidence type="ECO:0000256" key="2">
    <source>
        <dbReference type="ARBA" id="ARBA00009347"/>
    </source>
</evidence>
<organism evidence="9 10">
    <name type="scientific">Gallibacter intestinalis</name>
    <dbReference type="NCBI Taxonomy" id="2779356"/>
    <lineage>
        <taxon>Bacteria</taxon>
        <taxon>Bacillati</taxon>
        <taxon>Bacillota</taxon>
        <taxon>Clostridia</taxon>
        <taxon>Eubacteriales</taxon>
        <taxon>Eubacteriaceae</taxon>
        <taxon>Gallibacter</taxon>
    </lineage>
</organism>
<evidence type="ECO:0000259" key="7">
    <source>
        <dbReference type="Pfam" id="PF02770"/>
    </source>
</evidence>
<dbReference type="Pfam" id="PF00441">
    <property type="entry name" value="Acyl-CoA_dh_1"/>
    <property type="match status" value="1"/>
</dbReference>
<dbReference type="Proteomes" id="UP001516588">
    <property type="component" value="Unassembled WGS sequence"/>
</dbReference>
<dbReference type="EMBL" id="JADCKA010000011">
    <property type="protein sequence ID" value="MBE5035900.1"/>
    <property type="molecule type" value="Genomic_DNA"/>
</dbReference>
<dbReference type="InterPro" id="IPR046373">
    <property type="entry name" value="Acyl-CoA_Oxase/DH_mid-dom_sf"/>
</dbReference>
<dbReference type="InterPro" id="IPR036250">
    <property type="entry name" value="AcylCo_DH-like_C"/>
</dbReference>
<keyword evidence="3 5" id="KW-0285">Flavoprotein</keyword>
<name>A0ABR9QYC8_9FIRM</name>
<reference evidence="9 10" key="1">
    <citation type="submission" date="2020-10" db="EMBL/GenBank/DDBJ databases">
        <title>ChiBAC.</title>
        <authorList>
            <person name="Zenner C."/>
            <person name="Hitch T.C.A."/>
            <person name="Clavel T."/>
        </authorList>
    </citation>
    <scope>NUCLEOTIDE SEQUENCE [LARGE SCALE GENOMIC DNA]</scope>
    <source>
        <strain evidence="9 10">DSM 108706</strain>
    </source>
</reference>
<dbReference type="RefSeq" id="WP_226385549.1">
    <property type="nucleotide sequence ID" value="NZ_JADCKA010000011.1"/>
</dbReference>
<dbReference type="InterPro" id="IPR009075">
    <property type="entry name" value="AcylCo_DH/oxidase_C"/>
</dbReference>
<keyword evidence="4 5" id="KW-0274">FAD</keyword>
<feature type="domain" description="Acyl-CoA oxidase/dehydrogenase middle" evidence="7">
    <location>
        <begin position="120"/>
        <end position="215"/>
    </location>
</feature>
<dbReference type="Pfam" id="PF02771">
    <property type="entry name" value="Acyl-CoA_dh_N"/>
    <property type="match status" value="1"/>
</dbReference>
<dbReference type="InterPro" id="IPR037069">
    <property type="entry name" value="AcylCoA_DH/ox_N_sf"/>
</dbReference>
<dbReference type="Gene3D" id="2.40.110.10">
    <property type="entry name" value="Butyryl-CoA Dehydrogenase, subunit A, domain 2"/>
    <property type="match status" value="1"/>
</dbReference>
<dbReference type="InterPro" id="IPR006089">
    <property type="entry name" value="Acyl-CoA_DH_CS"/>
</dbReference>
<keyword evidence="5" id="KW-0560">Oxidoreductase</keyword>
<dbReference type="InterPro" id="IPR013786">
    <property type="entry name" value="AcylCoA_DH/ox_N"/>
</dbReference>
<accession>A0ABR9QYC8</accession>
<dbReference type="Pfam" id="PF02770">
    <property type="entry name" value="Acyl-CoA_dh_M"/>
    <property type="match status" value="1"/>
</dbReference>
<evidence type="ECO:0000256" key="4">
    <source>
        <dbReference type="ARBA" id="ARBA00022827"/>
    </source>
</evidence>
<gene>
    <name evidence="9" type="ORF">INF20_06390</name>
</gene>